<evidence type="ECO:0008006" key="3">
    <source>
        <dbReference type="Google" id="ProtNLM"/>
    </source>
</evidence>
<dbReference type="InterPro" id="IPR036515">
    <property type="entry name" value="Transposase_17_sf"/>
</dbReference>
<dbReference type="Gene3D" id="3.30.70.1290">
    <property type="entry name" value="Transposase IS200-like"/>
    <property type="match status" value="1"/>
</dbReference>
<evidence type="ECO:0000313" key="2">
    <source>
        <dbReference type="Proteomes" id="UP001500359"/>
    </source>
</evidence>
<keyword evidence="2" id="KW-1185">Reference proteome</keyword>
<reference evidence="2" key="1">
    <citation type="journal article" date="2019" name="Int. J. Syst. Evol. Microbiol.">
        <title>The Global Catalogue of Microorganisms (GCM) 10K type strain sequencing project: providing services to taxonomists for standard genome sequencing and annotation.</title>
        <authorList>
            <consortium name="The Broad Institute Genomics Platform"/>
            <consortium name="The Broad Institute Genome Sequencing Center for Infectious Disease"/>
            <person name="Wu L."/>
            <person name="Ma J."/>
        </authorList>
    </citation>
    <scope>NUCLEOTIDE SEQUENCE [LARGE SCALE GENOMIC DNA]</scope>
    <source>
        <strain evidence="2">JCM 15896</strain>
    </source>
</reference>
<accession>A0ABP3WQ97</accession>
<sequence>MSGNELSSAEYVSFIETVEVYRARLYNISWFMRDLNEHIARQANKEDNCSGRFWEGRFKSQALLDESALLSCMAYVDLNPIRAKISKAPETAEFTSIKKRIEAVKNKGKQASILMPFIGGQRQSRRKGIAFNLNDYFELVDMTGRCIRNDKAAYIENTQNPILERLGLHSNQWLSLSINFEKHFCYAAGSELVMNKFKSHTNHKRLRGMGQARTLLGHS</sequence>
<dbReference type="SUPFAM" id="SSF143422">
    <property type="entry name" value="Transposase IS200-like"/>
    <property type="match status" value="1"/>
</dbReference>
<dbReference type="PANTHER" id="PTHR34322:SF2">
    <property type="entry name" value="TRANSPOSASE IS200-LIKE DOMAIN-CONTAINING PROTEIN"/>
    <property type="match status" value="1"/>
</dbReference>
<organism evidence="1 2">
    <name type="scientific">Aliiglaciecola litoralis</name>
    <dbReference type="NCBI Taxonomy" id="582857"/>
    <lineage>
        <taxon>Bacteria</taxon>
        <taxon>Pseudomonadati</taxon>
        <taxon>Pseudomonadota</taxon>
        <taxon>Gammaproteobacteria</taxon>
        <taxon>Alteromonadales</taxon>
        <taxon>Alteromonadaceae</taxon>
        <taxon>Aliiglaciecola</taxon>
    </lineage>
</organism>
<evidence type="ECO:0000313" key="1">
    <source>
        <dbReference type="EMBL" id="GAA0854440.1"/>
    </source>
</evidence>
<protein>
    <recommendedName>
        <fullName evidence="3">Transposase</fullName>
    </recommendedName>
</protein>
<dbReference type="PANTHER" id="PTHR34322">
    <property type="entry name" value="TRANSPOSASE, Y1_TNP DOMAIN-CONTAINING"/>
    <property type="match status" value="1"/>
</dbReference>
<comment type="caution">
    <text evidence="1">The sequence shown here is derived from an EMBL/GenBank/DDBJ whole genome shotgun (WGS) entry which is preliminary data.</text>
</comment>
<proteinExistence type="predicted"/>
<name>A0ABP3WQ97_9ALTE</name>
<dbReference type="Proteomes" id="UP001500359">
    <property type="component" value="Unassembled WGS sequence"/>
</dbReference>
<gene>
    <name evidence="1" type="ORF">GCM10009114_10160</name>
</gene>
<dbReference type="EMBL" id="BAAAFD010000002">
    <property type="protein sequence ID" value="GAA0854440.1"/>
    <property type="molecule type" value="Genomic_DNA"/>
</dbReference>